<dbReference type="Proteomes" id="UP000473325">
    <property type="component" value="Unassembled WGS sequence"/>
</dbReference>
<dbReference type="InterPro" id="IPR028098">
    <property type="entry name" value="Glyco_trans_4-like_N"/>
</dbReference>
<protein>
    <submittedName>
        <fullName evidence="5">Glycosyltransferase</fullName>
    </submittedName>
</protein>
<feature type="domain" description="Glycosyl transferase family 1" evidence="3">
    <location>
        <begin position="183"/>
        <end position="329"/>
    </location>
</feature>
<sequence>MISTRAQPDIGGIESHVAEVAGRIAAAGYDLELLTTDRTGRLPRTERLDGYVVRRFRAYPASRDWYVSPGLFWAALRARYDLVHVQGIHTVVPPLAMLAAILRRTPFLLTFHTGGNSSAFRERARATQFRLLSPLLRRAHTLIGVSLYEARRFEEILGLPTGAITVVRNGGSLPPLREPVTPEPSLVVSVGRVERYKGHHRAIEALPHLLRTRPDARVQVLGSGPYEAELRALAERLGVADRVDIEFVPPQDRALMGEKIARAGVMTLLSDYEAHPVAVMEALTAGRPAVVSRTSGLTELAELGWAVGVEADATPEETARAIEQQLSRPVVPDRAELPTWETCVAGVVDTYDSIEAGRPGLRTVRGSR</sequence>
<evidence type="ECO:0000259" key="3">
    <source>
        <dbReference type="Pfam" id="PF00534"/>
    </source>
</evidence>
<keyword evidence="2 5" id="KW-0808">Transferase</keyword>
<dbReference type="Gene3D" id="3.40.50.2000">
    <property type="entry name" value="Glycogen Phosphorylase B"/>
    <property type="match status" value="2"/>
</dbReference>
<dbReference type="Pfam" id="PF00534">
    <property type="entry name" value="Glycos_transf_1"/>
    <property type="match status" value="1"/>
</dbReference>
<dbReference type="AlphaFoldDB" id="A0A6L7EYX4"/>
<keyword evidence="6" id="KW-1185">Reference proteome</keyword>
<gene>
    <name evidence="5" type="ORF">GRQ65_04065</name>
</gene>
<evidence type="ECO:0000256" key="2">
    <source>
        <dbReference type="ARBA" id="ARBA00022679"/>
    </source>
</evidence>
<dbReference type="SUPFAM" id="SSF53756">
    <property type="entry name" value="UDP-Glycosyltransferase/glycogen phosphorylase"/>
    <property type="match status" value="1"/>
</dbReference>
<evidence type="ECO:0000259" key="4">
    <source>
        <dbReference type="Pfam" id="PF13439"/>
    </source>
</evidence>
<dbReference type="Pfam" id="PF13439">
    <property type="entry name" value="Glyco_transf_4"/>
    <property type="match status" value="1"/>
</dbReference>
<organism evidence="5 6">
    <name type="scientific">Nocardioides flavescens</name>
    <dbReference type="NCBI Taxonomy" id="2691959"/>
    <lineage>
        <taxon>Bacteria</taxon>
        <taxon>Bacillati</taxon>
        <taxon>Actinomycetota</taxon>
        <taxon>Actinomycetes</taxon>
        <taxon>Propionibacteriales</taxon>
        <taxon>Nocardioidaceae</taxon>
        <taxon>Nocardioides</taxon>
    </lineage>
</organism>
<evidence type="ECO:0000256" key="1">
    <source>
        <dbReference type="ARBA" id="ARBA00022676"/>
    </source>
</evidence>
<dbReference type="PANTHER" id="PTHR12526">
    <property type="entry name" value="GLYCOSYLTRANSFERASE"/>
    <property type="match status" value="1"/>
</dbReference>
<proteinExistence type="predicted"/>
<comment type="caution">
    <text evidence="5">The sequence shown here is derived from an EMBL/GenBank/DDBJ whole genome shotgun (WGS) entry which is preliminary data.</text>
</comment>
<evidence type="ECO:0000313" key="5">
    <source>
        <dbReference type="EMBL" id="MXG88722.1"/>
    </source>
</evidence>
<reference evidence="5 6" key="1">
    <citation type="submission" date="2019-12" db="EMBL/GenBank/DDBJ databases">
        <authorList>
            <person name="Kun Z."/>
        </authorList>
    </citation>
    <scope>NUCLEOTIDE SEQUENCE [LARGE SCALE GENOMIC DNA]</scope>
    <source>
        <strain evidence="5 6">YIM 123512</strain>
    </source>
</reference>
<feature type="domain" description="Glycosyltransferase subfamily 4-like N-terminal" evidence="4">
    <location>
        <begin position="10"/>
        <end position="170"/>
    </location>
</feature>
<dbReference type="InterPro" id="IPR001296">
    <property type="entry name" value="Glyco_trans_1"/>
</dbReference>
<evidence type="ECO:0000313" key="6">
    <source>
        <dbReference type="Proteomes" id="UP000473325"/>
    </source>
</evidence>
<keyword evidence="1" id="KW-0328">Glycosyltransferase</keyword>
<dbReference type="CDD" id="cd03801">
    <property type="entry name" value="GT4_PimA-like"/>
    <property type="match status" value="1"/>
</dbReference>
<dbReference type="EMBL" id="WUEK01000002">
    <property type="protein sequence ID" value="MXG88722.1"/>
    <property type="molecule type" value="Genomic_DNA"/>
</dbReference>
<dbReference type="PANTHER" id="PTHR12526:SF636">
    <property type="entry name" value="BLL3647 PROTEIN"/>
    <property type="match status" value="1"/>
</dbReference>
<dbReference type="GO" id="GO:0016757">
    <property type="term" value="F:glycosyltransferase activity"/>
    <property type="evidence" value="ECO:0007669"/>
    <property type="project" value="UniProtKB-KW"/>
</dbReference>
<accession>A0A6L7EYX4</accession>
<name>A0A6L7EYX4_9ACTN</name>
<dbReference type="RefSeq" id="WP_160875409.1">
    <property type="nucleotide sequence ID" value="NZ_WUEK01000002.1"/>
</dbReference>